<keyword evidence="2" id="KW-1185">Reference proteome</keyword>
<evidence type="ECO:0000313" key="2">
    <source>
        <dbReference type="Proteomes" id="UP001600650"/>
    </source>
</evidence>
<name>A0ABW6JS99_STRCE</name>
<gene>
    <name evidence="1" type="ORF">ACFU0X_28610</name>
</gene>
<dbReference type="SUPFAM" id="SSF51556">
    <property type="entry name" value="Metallo-dependent hydrolases"/>
    <property type="match status" value="1"/>
</dbReference>
<accession>A0ABW6JS99</accession>
<dbReference type="InterPro" id="IPR032466">
    <property type="entry name" value="Metal_Hydrolase"/>
</dbReference>
<comment type="caution">
    <text evidence="1">The sequence shown here is derived from an EMBL/GenBank/DDBJ whole genome shotgun (WGS) entry which is preliminary data.</text>
</comment>
<reference evidence="1 2" key="1">
    <citation type="submission" date="2024-09" db="EMBL/GenBank/DDBJ databases">
        <title>The Natural Products Discovery Center: Release of the First 8490 Sequenced Strains for Exploring Actinobacteria Biosynthetic Diversity.</title>
        <authorList>
            <person name="Kalkreuter E."/>
            <person name="Kautsar S.A."/>
            <person name="Yang D."/>
            <person name="Bader C.D."/>
            <person name="Teijaro C.N."/>
            <person name="Fluegel L."/>
            <person name="Davis C.M."/>
            <person name="Simpson J.R."/>
            <person name="Lauterbach L."/>
            <person name="Steele A.D."/>
            <person name="Gui C."/>
            <person name="Meng S."/>
            <person name="Li G."/>
            <person name="Viehrig K."/>
            <person name="Ye F."/>
            <person name="Su P."/>
            <person name="Kiefer A.F."/>
            <person name="Nichols A."/>
            <person name="Cepeda A.J."/>
            <person name="Yan W."/>
            <person name="Fan B."/>
            <person name="Jiang Y."/>
            <person name="Adhikari A."/>
            <person name="Zheng C.-J."/>
            <person name="Schuster L."/>
            <person name="Cowan T.M."/>
            <person name="Smanski M.J."/>
            <person name="Chevrette M.G."/>
            <person name="De Carvalho L.P.S."/>
            <person name="Shen B."/>
        </authorList>
    </citation>
    <scope>NUCLEOTIDE SEQUENCE [LARGE SCALE GENOMIC DNA]</scope>
    <source>
        <strain evidence="1 2">NPDC057399</strain>
    </source>
</reference>
<evidence type="ECO:0008006" key="3">
    <source>
        <dbReference type="Google" id="ProtNLM"/>
    </source>
</evidence>
<evidence type="ECO:0000313" key="1">
    <source>
        <dbReference type="EMBL" id="MFE7966959.1"/>
    </source>
</evidence>
<proteinExistence type="predicted"/>
<protein>
    <recommendedName>
        <fullName evidence="3">Amidohydrolase</fullName>
    </recommendedName>
</protein>
<dbReference type="Proteomes" id="UP001600650">
    <property type="component" value="Unassembled WGS sequence"/>
</dbReference>
<dbReference type="RefSeq" id="WP_381728303.1">
    <property type="nucleotide sequence ID" value="NZ_JBHVBU010000117.1"/>
</dbReference>
<sequence>MTAPADTVHEGPPLGGAIDVHAHFLTARLCAAMEEAGPRAAGWHARGARLEPEAALAVTDRKGIAAALLSVSSPGVHYGDDRAARELARAVNDEGAALV</sequence>
<organism evidence="1 2">
    <name type="scientific">Streptomyces cellulosae</name>
    <dbReference type="NCBI Taxonomy" id="1968"/>
    <lineage>
        <taxon>Bacteria</taxon>
        <taxon>Bacillati</taxon>
        <taxon>Actinomycetota</taxon>
        <taxon>Actinomycetes</taxon>
        <taxon>Kitasatosporales</taxon>
        <taxon>Streptomycetaceae</taxon>
        <taxon>Streptomyces</taxon>
    </lineage>
</organism>
<dbReference type="EMBL" id="JBHVBU010000117">
    <property type="protein sequence ID" value="MFE7966959.1"/>
    <property type="molecule type" value="Genomic_DNA"/>
</dbReference>
<dbReference type="Gene3D" id="3.20.20.140">
    <property type="entry name" value="Metal-dependent hydrolases"/>
    <property type="match status" value="1"/>
</dbReference>